<evidence type="ECO:0000256" key="3">
    <source>
        <dbReference type="SAM" id="MobiDB-lite"/>
    </source>
</evidence>
<dbReference type="STRING" id="914234.M2PN53"/>
<evidence type="ECO:0000256" key="2">
    <source>
        <dbReference type="ARBA" id="ARBA00023002"/>
    </source>
</evidence>
<dbReference type="Pfam" id="PF00106">
    <property type="entry name" value="adh_short"/>
    <property type="match status" value="1"/>
</dbReference>
<dbReference type="InterPro" id="IPR002347">
    <property type="entry name" value="SDR_fam"/>
</dbReference>
<keyword evidence="5" id="KW-1185">Reference proteome</keyword>
<dbReference type="AlphaFoldDB" id="M2PN53"/>
<evidence type="ECO:0000313" key="4">
    <source>
        <dbReference type="EMBL" id="EMD37864.1"/>
    </source>
</evidence>
<dbReference type="Proteomes" id="UP000016930">
    <property type="component" value="Unassembled WGS sequence"/>
</dbReference>
<dbReference type="EMBL" id="KB445796">
    <property type="protein sequence ID" value="EMD37864.1"/>
    <property type="molecule type" value="Genomic_DNA"/>
</dbReference>
<dbReference type="SUPFAM" id="SSF51735">
    <property type="entry name" value="NAD(P)-binding Rossmann-fold domains"/>
    <property type="match status" value="1"/>
</dbReference>
<comment type="similarity">
    <text evidence="1">Belongs to the short-chain dehydrogenases/reductases (SDR) family.</text>
</comment>
<reference evidence="4 5" key="1">
    <citation type="journal article" date="2012" name="Proc. Natl. Acad. Sci. U.S.A.">
        <title>Comparative genomics of Ceriporiopsis subvermispora and Phanerochaete chrysosporium provide insight into selective ligninolysis.</title>
        <authorList>
            <person name="Fernandez-Fueyo E."/>
            <person name="Ruiz-Duenas F.J."/>
            <person name="Ferreira P."/>
            <person name="Floudas D."/>
            <person name="Hibbett D.S."/>
            <person name="Canessa P."/>
            <person name="Larrondo L.F."/>
            <person name="James T.Y."/>
            <person name="Seelenfreund D."/>
            <person name="Lobos S."/>
            <person name="Polanco R."/>
            <person name="Tello M."/>
            <person name="Honda Y."/>
            <person name="Watanabe T."/>
            <person name="Watanabe T."/>
            <person name="Ryu J.S."/>
            <person name="Kubicek C.P."/>
            <person name="Schmoll M."/>
            <person name="Gaskell J."/>
            <person name="Hammel K.E."/>
            <person name="St John F.J."/>
            <person name="Vanden Wymelenberg A."/>
            <person name="Sabat G."/>
            <person name="Splinter BonDurant S."/>
            <person name="Syed K."/>
            <person name="Yadav J.S."/>
            <person name="Doddapaneni H."/>
            <person name="Subramanian V."/>
            <person name="Lavin J.L."/>
            <person name="Oguiza J.A."/>
            <person name="Perez G."/>
            <person name="Pisabarro A.G."/>
            <person name="Ramirez L."/>
            <person name="Santoyo F."/>
            <person name="Master E."/>
            <person name="Coutinho P.M."/>
            <person name="Henrissat B."/>
            <person name="Lombard V."/>
            <person name="Magnuson J.K."/>
            <person name="Kuees U."/>
            <person name="Hori C."/>
            <person name="Igarashi K."/>
            <person name="Samejima M."/>
            <person name="Held B.W."/>
            <person name="Barry K.W."/>
            <person name="LaButti K.M."/>
            <person name="Lapidus A."/>
            <person name="Lindquist E.A."/>
            <person name="Lucas S.M."/>
            <person name="Riley R."/>
            <person name="Salamov A.A."/>
            <person name="Hoffmeister D."/>
            <person name="Schwenk D."/>
            <person name="Hadar Y."/>
            <person name="Yarden O."/>
            <person name="de Vries R.P."/>
            <person name="Wiebenga A."/>
            <person name="Stenlid J."/>
            <person name="Eastwood D."/>
            <person name="Grigoriev I.V."/>
            <person name="Berka R.M."/>
            <person name="Blanchette R.A."/>
            <person name="Kersten P."/>
            <person name="Martinez A.T."/>
            <person name="Vicuna R."/>
            <person name="Cullen D."/>
        </authorList>
    </citation>
    <scope>NUCLEOTIDE SEQUENCE [LARGE SCALE GENOMIC DNA]</scope>
    <source>
        <strain evidence="4 5">B</strain>
    </source>
</reference>
<dbReference type="PANTHER" id="PTHR24320">
    <property type="entry name" value="RETINOL DEHYDROGENASE"/>
    <property type="match status" value="1"/>
</dbReference>
<dbReference type="PANTHER" id="PTHR24320:SF281">
    <property type="entry name" value="SHORT CHAIN DEHYDROGENASE_REDUCTASE FAMILY PROTEIN (AFU_ORTHOLOGUE AFUA_5G14310)"/>
    <property type="match status" value="1"/>
</dbReference>
<dbReference type="OrthoDB" id="191139at2759"/>
<feature type="region of interest" description="Disordered" evidence="3">
    <location>
        <begin position="307"/>
        <end position="328"/>
    </location>
</feature>
<dbReference type="InterPro" id="IPR036291">
    <property type="entry name" value="NAD(P)-bd_dom_sf"/>
</dbReference>
<gene>
    <name evidence="4" type="ORF">CERSUDRAFT_136766</name>
</gene>
<proteinExistence type="inferred from homology"/>
<protein>
    <submittedName>
        <fullName evidence="4">Uncharacterized protein</fullName>
    </submittedName>
</protein>
<sequence>MGKPDFDQSEVVDNSNLRGRTAVVTGGTVGIGYEVARTLALAHARVLLIAQTGEHGEQAIAKIKEDQSAQGPIADVTFVQCDLGNLADVQRVADKIREQEDRLDLLICVAGVGVNKFDVSSDGLDRHFAVNHLGHFLLTNRLLPLMRRTAARPGTPAPRIVAVSSELHRAAPSSVSFASADELTPGADQLGAAQLYARSKLANLLFIKYGLAQGVLRNPSAGTKGNANGNSVHAHSPSGILALATHPGAVHTDQQDQFKEAYGSVFGTLLKYTTIPFMRTPDQGSLSTLWAATADDVERDPAKWNGAYLTDPAQRGEESNMAQDPQRGKNLWQLSEELVREKLGKDGLLPWDEVKA</sequence>
<organism evidence="4 5">
    <name type="scientific">Ceriporiopsis subvermispora (strain B)</name>
    <name type="common">White-rot fungus</name>
    <name type="synonym">Gelatoporia subvermispora</name>
    <dbReference type="NCBI Taxonomy" id="914234"/>
    <lineage>
        <taxon>Eukaryota</taxon>
        <taxon>Fungi</taxon>
        <taxon>Dikarya</taxon>
        <taxon>Basidiomycota</taxon>
        <taxon>Agaricomycotina</taxon>
        <taxon>Agaricomycetes</taxon>
        <taxon>Polyporales</taxon>
        <taxon>Gelatoporiaceae</taxon>
        <taxon>Gelatoporia</taxon>
    </lineage>
</organism>
<dbReference type="PRINTS" id="PR00081">
    <property type="entry name" value="GDHRDH"/>
</dbReference>
<evidence type="ECO:0000313" key="5">
    <source>
        <dbReference type="Proteomes" id="UP000016930"/>
    </source>
</evidence>
<name>M2PN53_CERS8</name>
<evidence type="ECO:0000256" key="1">
    <source>
        <dbReference type="ARBA" id="ARBA00006484"/>
    </source>
</evidence>
<dbReference type="HOGENOM" id="CLU_010194_44_6_1"/>
<dbReference type="Gene3D" id="3.40.50.720">
    <property type="entry name" value="NAD(P)-binding Rossmann-like Domain"/>
    <property type="match status" value="1"/>
</dbReference>
<keyword evidence="2" id="KW-0560">Oxidoreductase</keyword>
<dbReference type="GO" id="GO:0016491">
    <property type="term" value="F:oxidoreductase activity"/>
    <property type="evidence" value="ECO:0007669"/>
    <property type="project" value="UniProtKB-KW"/>
</dbReference>
<accession>M2PN53</accession>